<dbReference type="Proteomes" id="UP000294829">
    <property type="component" value="Unassembled WGS sequence"/>
</dbReference>
<evidence type="ECO:0000259" key="1">
    <source>
        <dbReference type="Pfam" id="PF13635"/>
    </source>
</evidence>
<evidence type="ECO:0000313" key="2">
    <source>
        <dbReference type="EMBL" id="TDK59579.1"/>
    </source>
</evidence>
<feature type="domain" description="DUF4143" evidence="1">
    <location>
        <begin position="16"/>
        <end position="45"/>
    </location>
</feature>
<dbReference type="OrthoDB" id="9771844at2"/>
<protein>
    <submittedName>
        <fullName evidence="2">DUF4143 domain-containing protein</fullName>
    </submittedName>
</protein>
<accession>A0A4R5VN07</accession>
<dbReference type="InterPro" id="IPR025420">
    <property type="entry name" value="DUF4143"/>
</dbReference>
<dbReference type="RefSeq" id="WP_133331390.1">
    <property type="nucleotide sequence ID" value="NZ_SMYL01000022.1"/>
</dbReference>
<comment type="caution">
    <text evidence="2">The sequence shown here is derived from an EMBL/GenBank/DDBJ whole genome shotgun (WGS) entry which is preliminary data.</text>
</comment>
<organism evidence="2 3">
    <name type="scientific">Sapientia aquatica</name>
    <dbReference type="NCBI Taxonomy" id="1549640"/>
    <lineage>
        <taxon>Bacteria</taxon>
        <taxon>Pseudomonadati</taxon>
        <taxon>Pseudomonadota</taxon>
        <taxon>Betaproteobacteria</taxon>
        <taxon>Burkholderiales</taxon>
        <taxon>Oxalobacteraceae</taxon>
        <taxon>Sapientia</taxon>
    </lineage>
</organism>
<dbReference type="EMBL" id="SMYL01000022">
    <property type="protein sequence ID" value="TDK59579.1"/>
    <property type="molecule type" value="Genomic_DNA"/>
</dbReference>
<keyword evidence="3" id="KW-1185">Reference proteome</keyword>
<dbReference type="AlphaFoldDB" id="A0A4R5VN07"/>
<evidence type="ECO:0000313" key="3">
    <source>
        <dbReference type="Proteomes" id="UP000294829"/>
    </source>
</evidence>
<gene>
    <name evidence="2" type="ORF">E2I14_18695</name>
</gene>
<proteinExistence type="predicted"/>
<sequence length="92" mass="10169">MNMCILVGAQIAPNCSLYYWRGSPHEVDFVIERGRKLTAIEVKSGVNSGHTPGLDLFENHFGPCQKIVVGDHGIPLSEFLSYPAEHWLGKST</sequence>
<name>A0A4R5VN07_9BURK</name>
<reference evidence="2 3" key="1">
    <citation type="submission" date="2019-03" db="EMBL/GenBank/DDBJ databases">
        <title>Sapientia aquatica gen. nov., sp. nov., isolated from a crater lake.</title>
        <authorList>
            <person name="Felfoldi T."/>
            <person name="Szabo A."/>
            <person name="Toth E."/>
            <person name="Schumann P."/>
            <person name="Keki Z."/>
            <person name="Marialigeti K."/>
            <person name="Mathe I."/>
        </authorList>
    </citation>
    <scope>NUCLEOTIDE SEQUENCE [LARGE SCALE GENOMIC DNA]</scope>
    <source>
        <strain evidence="2 3">SA-152</strain>
    </source>
</reference>
<dbReference type="Pfam" id="PF13635">
    <property type="entry name" value="DUF4143"/>
    <property type="match status" value="1"/>
</dbReference>